<keyword evidence="6 8" id="KW-0472">Membrane</keyword>
<dbReference type="AlphaFoldDB" id="A0A061RMI8"/>
<name>A0A061RMI8_9CHLO</name>
<dbReference type="InterPro" id="IPR013657">
    <property type="entry name" value="SCL35B1-4/HUT1"/>
</dbReference>
<evidence type="ECO:0000256" key="8">
    <source>
        <dbReference type="SAM" id="Phobius"/>
    </source>
</evidence>
<dbReference type="GO" id="GO:0005789">
    <property type="term" value="C:endoplasmic reticulum membrane"/>
    <property type="evidence" value="ECO:0007669"/>
    <property type="project" value="TreeGrafter"/>
</dbReference>
<feature type="transmembrane region" description="Helical" evidence="8">
    <location>
        <begin position="265"/>
        <end position="284"/>
    </location>
</feature>
<feature type="compositionally biased region" description="Low complexity" evidence="7">
    <location>
        <begin position="13"/>
        <end position="29"/>
    </location>
</feature>
<accession>A0A061RMI8</accession>
<feature type="transmembrane region" description="Helical" evidence="8">
    <location>
        <begin position="44"/>
        <end position="61"/>
    </location>
</feature>
<feature type="region of interest" description="Disordered" evidence="7">
    <location>
        <begin position="1"/>
        <end position="29"/>
    </location>
</feature>
<evidence type="ECO:0000256" key="3">
    <source>
        <dbReference type="ARBA" id="ARBA00022448"/>
    </source>
</evidence>
<dbReference type="GO" id="GO:0046964">
    <property type="term" value="F:3'-phosphoadenosine 5'-phosphosulfate transmembrane transporter activity"/>
    <property type="evidence" value="ECO:0007669"/>
    <property type="project" value="TreeGrafter"/>
</dbReference>
<evidence type="ECO:0000256" key="6">
    <source>
        <dbReference type="ARBA" id="ARBA00023136"/>
    </source>
</evidence>
<evidence type="ECO:0000256" key="4">
    <source>
        <dbReference type="ARBA" id="ARBA00022692"/>
    </source>
</evidence>
<reference evidence="9" key="1">
    <citation type="submission" date="2014-05" db="EMBL/GenBank/DDBJ databases">
        <title>The transcriptome of the halophilic microalga Tetraselmis sp. GSL018 isolated from the Great Salt Lake, Utah.</title>
        <authorList>
            <person name="Jinkerson R.E."/>
            <person name="D'Adamo S."/>
            <person name="Posewitz M.C."/>
        </authorList>
    </citation>
    <scope>NUCLEOTIDE SEQUENCE</scope>
    <source>
        <strain evidence="9">GSL018</strain>
    </source>
</reference>
<keyword evidence="5 8" id="KW-1133">Transmembrane helix</keyword>
<feature type="transmembrane region" description="Helical" evidence="8">
    <location>
        <begin position="111"/>
        <end position="136"/>
    </location>
</feature>
<gene>
    <name evidence="9" type="primary">SLC35B3</name>
    <name evidence="9" type="ORF">TSPGSL018_26879</name>
</gene>
<dbReference type="PANTHER" id="PTHR10778">
    <property type="entry name" value="SOLUTE CARRIER FAMILY 35 MEMBER B"/>
    <property type="match status" value="1"/>
</dbReference>
<comment type="similarity">
    <text evidence="2">Belongs to the nucleotide-sugar transporter family. UDP-galactose:UMP antiporter (TC 2.A.7.11) subfamily.</text>
</comment>
<evidence type="ECO:0000256" key="1">
    <source>
        <dbReference type="ARBA" id="ARBA00004141"/>
    </source>
</evidence>
<feature type="transmembrane region" description="Helical" evidence="8">
    <location>
        <begin position="157"/>
        <end position="178"/>
    </location>
</feature>
<proteinExistence type="inferred from homology"/>
<feature type="transmembrane region" description="Helical" evidence="8">
    <location>
        <begin position="73"/>
        <end position="91"/>
    </location>
</feature>
<feature type="transmembrane region" description="Helical" evidence="8">
    <location>
        <begin position="184"/>
        <end position="205"/>
    </location>
</feature>
<keyword evidence="4 8" id="KW-0812">Transmembrane</keyword>
<feature type="transmembrane region" description="Helical" evidence="8">
    <location>
        <begin position="226"/>
        <end position="245"/>
    </location>
</feature>
<feature type="transmembrane region" description="Helical" evidence="8">
    <location>
        <begin position="318"/>
        <end position="337"/>
    </location>
</feature>
<dbReference type="PANTHER" id="PTHR10778:SF8">
    <property type="entry name" value="ADENOSINE 3'-PHOSPHO 5'-PHOSPHOSULFATE TRANSPORTER 2"/>
    <property type="match status" value="1"/>
</dbReference>
<dbReference type="InterPro" id="IPR037185">
    <property type="entry name" value="EmrE-like"/>
</dbReference>
<comment type="subcellular location">
    <subcellularLocation>
        <location evidence="1">Membrane</location>
        <topology evidence="1">Multi-pass membrane protein</topology>
    </subcellularLocation>
</comment>
<dbReference type="GO" id="GO:0000139">
    <property type="term" value="C:Golgi membrane"/>
    <property type="evidence" value="ECO:0007669"/>
    <property type="project" value="TreeGrafter"/>
</dbReference>
<evidence type="ECO:0000256" key="2">
    <source>
        <dbReference type="ARBA" id="ARBA00008349"/>
    </source>
</evidence>
<evidence type="ECO:0000256" key="5">
    <source>
        <dbReference type="ARBA" id="ARBA00022989"/>
    </source>
</evidence>
<evidence type="ECO:0000313" key="9">
    <source>
        <dbReference type="EMBL" id="JAC74102.1"/>
    </source>
</evidence>
<dbReference type="EMBL" id="GBEZ01011708">
    <property type="protein sequence ID" value="JAC74102.1"/>
    <property type="molecule type" value="Transcribed_RNA"/>
</dbReference>
<protein>
    <submittedName>
        <fullName evidence="9">Solute carrier family 35 (Adenosine 3'-phospho 5'-phosphosulfate transporter), member B3</fullName>
    </submittedName>
</protein>
<dbReference type="SUPFAM" id="SSF103481">
    <property type="entry name" value="Multidrug resistance efflux transporter EmrE"/>
    <property type="match status" value="1"/>
</dbReference>
<dbReference type="Pfam" id="PF08449">
    <property type="entry name" value="UAA"/>
    <property type="match status" value="1"/>
</dbReference>
<organism evidence="9">
    <name type="scientific">Tetraselmis sp. GSL018</name>
    <dbReference type="NCBI Taxonomy" id="582737"/>
    <lineage>
        <taxon>Eukaryota</taxon>
        <taxon>Viridiplantae</taxon>
        <taxon>Chlorophyta</taxon>
        <taxon>core chlorophytes</taxon>
        <taxon>Chlorodendrophyceae</taxon>
        <taxon>Chlorodendrales</taxon>
        <taxon>Chlorodendraceae</taxon>
        <taxon>Tetraselmis</taxon>
    </lineage>
</organism>
<keyword evidence="3" id="KW-0813">Transport</keyword>
<evidence type="ECO:0000256" key="7">
    <source>
        <dbReference type="SAM" id="MobiDB-lite"/>
    </source>
</evidence>
<sequence length="356" mass="38535">MSAVQTHGRDVESQPSVSSSASAASTDSNAIKDNPTQVFNTPKLLLLSGTVYISFLLHDYLQERIWRLPGFNFPQMMTLFEFFSCTIFPFVEIVTQNTALSRGNPVRFAALSLLVVTSMVLGTASLAYVSFPIKVVAKSTKLLPTMAAGTLLLGRRFLSWHYLAAACLCLGLAGFASSDPHTSGAGSTCFGISLLGVSVCLDAFTPNIQQRFLGNFPGSDKRTSEAEVMMFTNLFGCFLLVPSSFFTGELVPALDFMIETPKTAVYLSVLAVTTYTGVSAYMRLISNYSGVTAAVVTTSRKVVTIVLSFVFFPKGANWGHVMSGAVVLLGVVFNDVARRAERQQMKACMKSTLEHH</sequence>